<gene>
    <name evidence="1" type="ORF">KTO63_24975</name>
</gene>
<dbReference type="AlphaFoldDB" id="A0A9E2SF28"/>
<name>A0A9E2SF28_9BACT</name>
<comment type="caution">
    <text evidence="1">The sequence shown here is derived from an EMBL/GenBank/DDBJ whole genome shotgun (WGS) entry which is preliminary data.</text>
</comment>
<accession>A0A9E2SF28</accession>
<reference evidence="1" key="1">
    <citation type="submission" date="2021-06" db="EMBL/GenBank/DDBJ databases">
        <authorList>
            <person name="Huq M.A."/>
        </authorList>
    </citation>
    <scope>NUCLEOTIDE SEQUENCE</scope>
    <source>
        <strain evidence="1">MAH-26</strain>
    </source>
</reference>
<protein>
    <submittedName>
        <fullName evidence="1">Uncharacterized protein</fullName>
    </submittedName>
</protein>
<dbReference type="RefSeq" id="WP_217794823.1">
    <property type="nucleotide sequence ID" value="NZ_JAHSPG010000018.1"/>
</dbReference>
<organism evidence="1 2">
    <name type="scientific">Pinibacter aurantiacus</name>
    <dbReference type="NCBI Taxonomy" id="2851599"/>
    <lineage>
        <taxon>Bacteria</taxon>
        <taxon>Pseudomonadati</taxon>
        <taxon>Bacteroidota</taxon>
        <taxon>Chitinophagia</taxon>
        <taxon>Chitinophagales</taxon>
        <taxon>Chitinophagaceae</taxon>
        <taxon>Pinibacter</taxon>
    </lineage>
</organism>
<dbReference type="EMBL" id="JAHSPG010000018">
    <property type="protein sequence ID" value="MBV4360442.1"/>
    <property type="molecule type" value="Genomic_DNA"/>
</dbReference>
<dbReference type="Proteomes" id="UP000812270">
    <property type="component" value="Unassembled WGS sequence"/>
</dbReference>
<evidence type="ECO:0000313" key="1">
    <source>
        <dbReference type="EMBL" id="MBV4360442.1"/>
    </source>
</evidence>
<sequence length="154" mass="17967">MKRIALGDIFEIETPIGTAYLHYIFEDKVCGELIRVFRPQNTTKGLSEIVQDKEAFMIFFPLEAACRKKIVKLSGHFSADAFGKPKYMRCVHSVRGQFLGWFIVDTETMIRRLVEKLSDEEIKYSEWGIWNDTLLIDRIAKNWSLENWAIDLSK</sequence>
<evidence type="ECO:0000313" key="2">
    <source>
        <dbReference type="Proteomes" id="UP000812270"/>
    </source>
</evidence>
<keyword evidence="2" id="KW-1185">Reference proteome</keyword>
<proteinExistence type="predicted"/>